<dbReference type="GO" id="GO:0051707">
    <property type="term" value="P:response to other organism"/>
    <property type="evidence" value="ECO:0007669"/>
    <property type="project" value="UniProtKB-ARBA"/>
</dbReference>
<keyword evidence="11" id="KW-1185">Reference proteome</keyword>
<evidence type="ECO:0000313" key="10">
    <source>
        <dbReference type="EMBL" id="KAL1565188.1"/>
    </source>
</evidence>
<keyword evidence="2" id="KW-0433">Leucine-rich repeat</keyword>
<evidence type="ECO:0000256" key="5">
    <source>
        <dbReference type="ARBA" id="ARBA00022821"/>
    </source>
</evidence>
<dbReference type="GO" id="GO:0005524">
    <property type="term" value="F:ATP binding"/>
    <property type="evidence" value="ECO:0007669"/>
    <property type="project" value="UniProtKB-KW"/>
</dbReference>
<comment type="caution">
    <text evidence="10">The sequence shown here is derived from an EMBL/GenBank/DDBJ whole genome shotgun (WGS) entry which is preliminary data.</text>
</comment>
<dbReference type="InterPro" id="IPR041118">
    <property type="entry name" value="Rx_N"/>
</dbReference>
<feature type="domain" description="Disease resistance protein winged helix" evidence="9">
    <location>
        <begin position="455"/>
        <end position="526"/>
    </location>
</feature>
<organism evidence="10 11">
    <name type="scientific">Salvia divinorum</name>
    <name type="common">Maria pastora</name>
    <name type="synonym">Diviner's sage</name>
    <dbReference type="NCBI Taxonomy" id="28513"/>
    <lineage>
        <taxon>Eukaryota</taxon>
        <taxon>Viridiplantae</taxon>
        <taxon>Streptophyta</taxon>
        <taxon>Embryophyta</taxon>
        <taxon>Tracheophyta</taxon>
        <taxon>Spermatophyta</taxon>
        <taxon>Magnoliopsida</taxon>
        <taxon>eudicotyledons</taxon>
        <taxon>Gunneridae</taxon>
        <taxon>Pentapetalae</taxon>
        <taxon>asterids</taxon>
        <taxon>lamiids</taxon>
        <taxon>Lamiales</taxon>
        <taxon>Lamiaceae</taxon>
        <taxon>Nepetoideae</taxon>
        <taxon>Mentheae</taxon>
        <taxon>Salviinae</taxon>
        <taxon>Salvia</taxon>
        <taxon>Salvia subgen. Calosphace</taxon>
    </lineage>
</organism>
<keyword evidence="6" id="KW-0067">ATP-binding</keyword>
<dbReference type="Gene3D" id="1.20.5.4130">
    <property type="match status" value="1"/>
</dbReference>
<evidence type="ECO:0000259" key="9">
    <source>
        <dbReference type="Pfam" id="PF23559"/>
    </source>
</evidence>
<dbReference type="FunFam" id="1.10.10.10:FF:000322">
    <property type="entry name" value="Probable disease resistance protein At1g63360"/>
    <property type="match status" value="1"/>
</dbReference>
<dbReference type="SUPFAM" id="SSF52058">
    <property type="entry name" value="L domain-like"/>
    <property type="match status" value="1"/>
</dbReference>
<dbReference type="GO" id="GO:0006952">
    <property type="term" value="P:defense response"/>
    <property type="evidence" value="ECO:0007669"/>
    <property type="project" value="UniProtKB-KW"/>
</dbReference>
<gene>
    <name evidence="10" type="ORF">AAHA92_07437</name>
</gene>
<evidence type="ECO:0000256" key="1">
    <source>
        <dbReference type="ARBA" id="ARBA00008894"/>
    </source>
</evidence>
<dbReference type="Gene3D" id="1.10.8.430">
    <property type="entry name" value="Helical domain of apoptotic protease-activating factors"/>
    <property type="match status" value="1"/>
</dbReference>
<dbReference type="PRINTS" id="PR00364">
    <property type="entry name" value="DISEASERSIST"/>
</dbReference>
<dbReference type="InterPro" id="IPR044974">
    <property type="entry name" value="Disease_R_plants"/>
</dbReference>
<evidence type="ECO:0000256" key="6">
    <source>
        <dbReference type="ARBA" id="ARBA00022840"/>
    </source>
</evidence>
<protein>
    <submittedName>
        <fullName evidence="10">Late blight resistance protein R1B-17</fullName>
    </submittedName>
</protein>
<dbReference type="SUPFAM" id="SSF52540">
    <property type="entry name" value="P-loop containing nucleoside triphosphate hydrolases"/>
    <property type="match status" value="1"/>
</dbReference>
<dbReference type="AlphaFoldDB" id="A0ABD1IBM8"/>
<evidence type="ECO:0000259" key="7">
    <source>
        <dbReference type="Pfam" id="PF00931"/>
    </source>
</evidence>
<evidence type="ECO:0000256" key="4">
    <source>
        <dbReference type="ARBA" id="ARBA00022741"/>
    </source>
</evidence>
<keyword evidence="3" id="KW-0677">Repeat</keyword>
<name>A0ABD1IBM8_SALDI</name>
<feature type="domain" description="Disease resistance N-terminal" evidence="8">
    <location>
        <begin position="8"/>
        <end position="92"/>
    </location>
</feature>
<evidence type="ECO:0000313" key="11">
    <source>
        <dbReference type="Proteomes" id="UP001567538"/>
    </source>
</evidence>
<feature type="domain" description="NB-ARC" evidence="7">
    <location>
        <begin position="202"/>
        <end position="361"/>
    </location>
</feature>
<dbReference type="InterPro" id="IPR002182">
    <property type="entry name" value="NB-ARC"/>
</dbReference>
<dbReference type="Gene3D" id="3.80.10.10">
    <property type="entry name" value="Ribonuclease Inhibitor"/>
    <property type="match status" value="1"/>
</dbReference>
<dbReference type="Pfam" id="PF00931">
    <property type="entry name" value="NB-ARC"/>
    <property type="match status" value="1"/>
</dbReference>
<dbReference type="PANTHER" id="PTHR23155:SF1193">
    <property type="entry name" value="DISEASE RESISTANCE PROTEIN RPP13-RELATED"/>
    <property type="match status" value="1"/>
</dbReference>
<dbReference type="PANTHER" id="PTHR23155">
    <property type="entry name" value="DISEASE RESISTANCE PROTEIN RP"/>
    <property type="match status" value="1"/>
</dbReference>
<evidence type="ECO:0000256" key="2">
    <source>
        <dbReference type="ARBA" id="ARBA00022614"/>
    </source>
</evidence>
<sequence length="937" mass="107705">MAAEAESVTFLLETLKEQWRSYKNLKAGAHHEFRQLKSALADLQEFLKQTAMVPEQEQSGYFSENEIRDAVYEVEDSIEFWLTKMDVAKNKGWFNRIKDIFSTEMEQEIKLLRQQIQPKVDLIKQKNFEIKQNIIRPSTSLQVQIPVEVNMVHEEKHGVGADDSCEVQVQGIIETDQSSGQPSWEQPDMEKNIVNFPDEGIIINKLMDPKDRLDVISITGMPGIGKTTFARKIYEHKVVVNKFKFRFWIHVSENFNRMEALRYILKEVTVKAMVLNNERDLIRAVNVSLKNKDFLLVMDNVWRIEDWEIIKVILPNDKGTVLLTTRDTDVAKGANIYRMPHYLHGLSQRASFELLILQVFDIVGDCDTELKEVGNDIATRCRGVPLIILVIGGILKRIFAKTQGVLAVKKEWTKVSTTVNEFLEKDDKKLISRALEISYKKLGHDQRACFLYSGLFPVNHEIPVSTLTQLWIAEGFIKWKEEDNESLEEKAYNILIILINMNLLMATKRNLDQVKTCWAHDMVREFCRRKAMEEKLFRVIHRSIGGPDPPFAKAPEFRRLCFDSDPTDFLTKCPKDPTAKHVRSFLCFYKESVKLQSVTFPDVCNYLRVLNCRSTILPSFPEVKKLILLKHITLFIENLKVLPEDISQLVNLQTLIVETKLETITIKANISKMIRMRCLKTKAAIFLDDKKWKVKACHNLQTFSRLSPKSCTRLLSKRAPNLKTLGVRGKLTSIVEATFLKYFNHLENLKLNNVRDDQSIPSSPLFLSELVRFLPQTLKSLTLANTGTDLKWDVHMRLLAGMENLTVLKLKGNALTGEEWIADETGDVFPSLEFLLVEKSGLVKWTASESNFPTLRSLVIKSCQELSIIPESPSEQLESLEIDLVNKSVVESAKRIEEIQTKRHQNRKREIPFKLTIGPGCDLDLISETINPKDDEL</sequence>
<dbReference type="Gene3D" id="1.10.10.10">
    <property type="entry name" value="Winged helix-like DNA-binding domain superfamily/Winged helix DNA-binding domain"/>
    <property type="match status" value="1"/>
</dbReference>
<dbReference type="InterPro" id="IPR036388">
    <property type="entry name" value="WH-like_DNA-bd_sf"/>
</dbReference>
<dbReference type="Gene3D" id="3.40.50.300">
    <property type="entry name" value="P-loop containing nucleotide triphosphate hydrolases"/>
    <property type="match status" value="1"/>
</dbReference>
<dbReference type="InterPro" id="IPR042197">
    <property type="entry name" value="Apaf_helical"/>
</dbReference>
<keyword evidence="5" id="KW-0611">Plant defense</keyword>
<reference evidence="10 11" key="1">
    <citation type="submission" date="2024-06" db="EMBL/GenBank/DDBJ databases">
        <title>A chromosome level genome sequence of Diviner's sage (Salvia divinorum).</title>
        <authorList>
            <person name="Ford S.A."/>
            <person name="Ro D.-K."/>
            <person name="Ness R.W."/>
            <person name="Phillips M.A."/>
        </authorList>
    </citation>
    <scope>NUCLEOTIDE SEQUENCE [LARGE SCALE GENOMIC DNA]</scope>
    <source>
        <strain evidence="10">SAF-2024a</strain>
        <tissue evidence="10">Leaf</tissue>
    </source>
</reference>
<proteinExistence type="inferred from homology"/>
<keyword evidence="4" id="KW-0547">Nucleotide-binding</keyword>
<dbReference type="Proteomes" id="UP001567538">
    <property type="component" value="Unassembled WGS sequence"/>
</dbReference>
<accession>A0ABD1IBM8</accession>
<dbReference type="InterPro" id="IPR027417">
    <property type="entry name" value="P-loop_NTPase"/>
</dbReference>
<evidence type="ECO:0000259" key="8">
    <source>
        <dbReference type="Pfam" id="PF18052"/>
    </source>
</evidence>
<dbReference type="EMBL" id="JBEAFC010000003">
    <property type="protein sequence ID" value="KAL1565188.1"/>
    <property type="molecule type" value="Genomic_DNA"/>
</dbReference>
<dbReference type="InterPro" id="IPR058922">
    <property type="entry name" value="WHD_DRP"/>
</dbReference>
<comment type="similarity">
    <text evidence="1">Belongs to the disease resistance NB-LRR family.</text>
</comment>
<dbReference type="Pfam" id="PF18052">
    <property type="entry name" value="Rx_N"/>
    <property type="match status" value="1"/>
</dbReference>
<evidence type="ECO:0000256" key="3">
    <source>
        <dbReference type="ARBA" id="ARBA00022737"/>
    </source>
</evidence>
<dbReference type="Pfam" id="PF23559">
    <property type="entry name" value="WHD_DRP"/>
    <property type="match status" value="1"/>
</dbReference>
<dbReference type="InterPro" id="IPR032675">
    <property type="entry name" value="LRR_dom_sf"/>
</dbReference>